<evidence type="ECO:0000256" key="6">
    <source>
        <dbReference type="ARBA" id="ARBA00029454"/>
    </source>
</evidence>
<dbReference type="FunFam" id="3.40.50.980:FF:000001">
    <property type="entry name" value="Non-ribosomal peptide synthetase"/>
    <property type="match status" value="2"/>
</dbReference>
<dbReference type="InterPro" id="IPR010071">
    <property type="entry name" value="AA_adenyl_dom"/>
</dbReference>
<dbReference type="Gene3D" id="1.10.1200.10">
    <property type="entry name" value="ACP-like"/>
    <property type="match status" value="5"/>
</dbReference>
<dbReference type="PANTHER" id="PTHR45527:SF1">
    <property type="entry name" value="FATTY ACID SYNTHASE"/>
    <property type="match status" value="1"/>
</dbReference>
<dbReference type="GO" id="GO:0005737">
    <property type="term" value="C:cytoplasm"/>
    <property type="evidence" value="ECO:0007669"/>
    <property type="project" value="TreeGrafter"/>
</dbReference>
<evidence type="ECO:0000256" key="2">
    <source>
        <dbReference type="ARBA" id="ARBA00022450"/>
    </source>
</evidence>
<dbReference type="FunFam" id="3.30.300.30:FF:000033">
    <property type="entry name" value="Nonribosomal siderophore peptide synthase SidC"/>
    <property type="match status" value="1"/>
</dbReference>
<dbReference type="SUPFAM" id="SSF47336">
    <property type="entry name" value="ACP-like"/>
    <property type="match status" value="5"/>
</dbReference>
<dbReference type="InterPro" id="IPR042099">
    <property type="entry name" value="ANL_N_sf"/>
</dbReference>
<dbReference type="InterPro" id="IPR006162">
    <property type="entry name" value="Ppantetheine_attach_site"/>
</dbReference>
<dbReference type="SMART" id="SM00823">
    <property type="entry name" value="PKS_PP"/>
    <property type="match status" value="5"/>
</dbReference>
<keyword evidence="2" id="KW-0596">Phosphopantetheine</keyword>
<feature type="domain" description="Carrier" evidence="7">
    <location>
        <begin position="2134"/>
        <end position="2210"/>
    </location>
</feature>
<feature type="domain" description="Carrier" evidence="7">
    <location>
        <begin position="3746"/>
        <end position="3822"/>
    </location>
</feature>
<dbReference type="FunFam" id="3.30.300.30:FF:000015">
    <property type="entry name" value="Nonribosomal peptide synthase SidD"/>
    <property type="match status" value="1"/>
</dbReference>
<keyword evidence="4" id="KW-0436">Ligase</keyword>
<evidence type="ECO:0000256" key="4">
    <source>
        <dbReference type="ARBA" id="ARBA00022598"/>
    </source>
</evidence>
<comment type="caution">
    <text evidence="8">The sequence shown here is derived from an EMBL/GenBank/DDBJ whole genome shotgun (WGS) entry which is preliminary data.</text>
</comment>
<feature type="domain" description="Carrier" evidence="7">
    <location>
        <begin position="4300"/>
        <end position="4373"/>
    </location>
</feature>
<dbReference type="SUPFAM" id="SSF52777">
    <property type="entry name" value="CoA-dependent acyltransferases"/>
    <property type="match status" value="12"/>
</dbReference>
<dbReference type="CDD" id="cd05918">
    <property type="entry name" value="A_NRPS_SidN3_like"/>
    <property type="match status" value="1"/>
</dbReference>
<evidence type="ECO:0000313" key="9">
    <source>
        <dbReference type="Proteomes" id="UP001397290"/>
    </source>
</evidence>
<dbReference type="Proteomes" id="UP001397290">
    <property type="component" value="Unassembled WGS sequence"/>
</dbReference>
<dbReference type="InterPro" id="IPR036736">
    <property type="entry name" value="ACP-like_sf"/>
</dbReference>
<evidence type="ECO:0000313" key="8">
    <source>
        <dbReference type="EMBL" id="KAK8144693.1"/>
    </source>
</evidence>
<dbReference type="Gene3D" id="3.30.559.10">
    <property type="entry name" value="Chloramphenicol acetyltransferase-like domain"/>
    <property type="match status" value="7"/>
</dbReference>
<protein>
    <recommendedName>
        <fullName evidence="7">Carrier domain-containing protein</fullName>
    </recommendedName>
</protein>
<dbReference type="Gene3D" id="3.30.559.30">
    <property type="entry name" value="Nonribosomal peptide synthetase, condensation domain"/>
    <property type="match status" value="6"/>
</dbReference>
<dbReference type="Gene3D" id="3.30.300.30">
    <property type="match status" value="3"/>
</dbReference>
<dbReference type="Pfam" id="PF00668">
    <property type="entry name" value="Condensation"/>
    <property type="match status" value="6"/>
</dbReference>
<dbReference type="InterPro" id="IPR020806">
    <property type="entry name" value="PKS_PP-bd"/>
</dbReference>
<name>A0AAW0RRK6_9HYPO</name>
<dbReference type="InterPro" id="IPR020845">
    <property type="entry name" value="AMP-binding_CS"/>
</dbReference>
<dbReference type="InterPro" id="IPR000873">
    <property type="entry name" value="AMP-dep_synth/lig_dom"/>
</dbReference>
<dbReference type="GO" id="GO:0010106">
    <property type="term" value="P:cellular response to iron ion starvation"/>
    <property type="evidence" value="ECO:0007669"/>
    <property type="project" value="UniProtKB-ARBA"/>
</dbReference>
<dbReference type="InterPro" id="IPR023213">
    <property type="entry name" value="CAT-like_dom_sf"/>
</dbReference>
<accession>A0AAW0RRK6</accession>
<dbReference type="InterPro" id="IPR001242">
    <property type="entry name" value="Condensation_dom"/>
</dbReference>
<evidence type="ECO:0000259" key="7">
    <source>
        <dbReference type="PROSITE" id="PS50075"/>
    </source>
</evidence>
<feature type="domain" description="Carrier" evidence="7">
    <location>
        <begin position="3203"/>
        <end position="3280"/>
    </location>
</feature>
<dbReference type="SUPFAM" id="SSF56801">
    <property type="entry name" value="Acetyl-CoA synthetase-like"/>
    <property type="match status" value="3"/>
</dbReference>
<dbReference type="NCBIfam" id="NF003417">
    <property type="entry name" value="PRK04813.1"/>
    <property type="match status" value="3"/>
</dbReference>
<dbReference type="GO" id="GO:0031169">
    <property type="term" value="P:ferrichrome biosynthetic process"/>
    <property type="evidence" value="ECO:0007669"/>
    <property type="project" value="UniProtKB-ARBA"/>
</dbReference>
<feature type="domain" description="Carrier" evidence="7">
    <location>
        <begin position="1589"/>
        <end position="1666"/>
    </location>
</feature>
<proteinExistence type="inferred from homology"/>
<dbReference type="PROSITE" id="PS00455">
    <property type="entry name" value="AMP_BINDING"/>
    <property type="match status" value="2"/>
</dbReference>
<dbReference type="Gene3D" id="3.40.50.12780">
    <property type="entry name" value="N-terminal domain of ligase-like"/>
    <property type="match status" value="3"/>
</dbReference>
<evidence type="ECO:0000256" key="3">
    <source>
        <dbReference type="ARBA" id="ARBA00022553"/>
    </source>
</evidence>
<keyword evidence="5" id="KW-0843">Virulence</keyword>
<comment type="similarity">
    <text evidence="6">Belongs to the NRP synthetase family.</text>
</comment>
<gene>
    <name evidence="8" type="ORF">G3M48_005485</name>
</gene>
<dbReference type="GO" id="GO:0043041">
    <property type="term" value="P:amino acid activation for nonribosomal peptide biosynthetic process"/>
    <property type="evidence" value="ECO:0007669"/>
    <property type="project" value="TreeGrafter"/>
</dbReference>
<keyword evidence="9" id="KW-1185">Reference proteome</keyword>
<dbReference type="EMBL" id="JAAHCF010000363">
    <property type="protein sequence ID" value="KAK8144693.1"/>
    <property type="molecule type" value="Genomic_DNA"/>
</dbReference>
<dbReference type="FunFam" id="3.40.50.12780:FF:000024">
    <property type="entry name" value="Nonribosomal siderophore peptide synthase SidC"/>
    <property type="match status" value="2"/>
</dbReference>
<comment type="pathway">
    <text evidence="1">Siderophore biosynthesis.</text>
</comment>
<dbReference type="NCBIfam" id="TIGR01733">
    <property type="entry name" value="AA-adenyl-dom"/>
    <property type="match status" value="3"/>
</dbReference>
<evidence type="ECO:0000256" key="5">
    <source>
        <dbReference type="ARBA" id="ARBA00023026"/>
    </source>
</evidence>
<dbReference type="Pfam" id="PF00501">
    <property type="entry name" value="AMP-binding"/>
    <property type="match status" value="3"/>
</dbReference>
<evidence type="ECO:0000256" key="1">
    <source>
        <dbReference type="ARBA" id="ARBA00004924"/>
    </source>
</evidence>
<dbReference type="PROSITE" id="PS50075">
    <property type="entry name" value="CARRIER"/>
    <property type="match status" value="5"/>
</dbReference>
<organism evidence="8 9">
    <name type="scientific">Beauveria asiatica</name>
    <dbReference type="NCBI Taxonomy" id="1069075"/>
    <lineage>
        <taxon>Eukaryota</taxon>
        <taxon>Fungi</taxon>
        <taxon>Dikarya</taxon>
        <taxon>Ascomycota</taxon>
        <taxon>Pezizomycotina</taxon>
        <taxon>Sordariomycetes</taxon>
        <taxon>Hypocreomycetidae</taxon>
        <taxon>Hypocreales</taxon>
        <taxon>Cordycipitaceae</taxon>
        <taxon>Beauveria</taxon>
    </lineage>
</organism>
<dbReference type="SMART" id="SM01294">
    <property type="entry name" value="PKS_PP_betabranch"/>
    <property type="match status" value="1"/>
</dbReference>
<dbReference type="PANTHER" id="PTHR45527">
    <property type="entry name" value="NONRIBOSOMAL PEPTIDE SYNTHETASE"/>
    <property type="match status" value="1"/>
</dbReference>
<dbReference type="GO" id="GO:0016874">
    <property type="term" value="F:ligase activity"/>
    <property type="evidence" value="ECO:0007669"/>
    <property type="project" value="UniProtKB-KW"/>
</dbReference>
<dbReference type="InterPro" id="IPR009081">
    <property type="entry name" value="PP-bd_ACP"/>
</dbReference>
<dbReference type="GO" id="GO:0031177">
    <property type="term" value="F:phosphopantetheine binding"/>
    <property type="evidence" value="ECO:0007669"/>
    <property type="project" value="InterPro"/>
</dbReference>
<reference evidence="8 9" key="1">
    <citation type="submission" date="2020-02" db="EMBL/GenBank/DDBJ databases">
        <title>Comparative genomics of the hypocrealean fungal genus Beauvera.</title>
        <authorList>
            <person name="Showalter D.N."/>
            <person name="Bushley K.E."/>
            <person name="Rehner S.A."/>
        </authorList>
    </citation>
    <scope>NUCLEOTIDE SEQUENCE [LARGE SCALE GENOMIC DNA]</scope>
    <source>
        <strain evidence="8 9">ARSEF4384</strain>
    </source>
</reference>
<keyword evidence="3" id="KW-0597">Phosphoprotein</keyword>
<sequence length="4832" mass="533284">MHSAAAGLGLSVLNPSPTRLPGPALLHELVRPACDHIALEHLCKGEITKFSYQSLNDASDALASQIAQSCVSVHGQLIVPVLLQQCPDLYITLLAILKAGGAFCPLNLDAPAERVQFILKDVGAKVVITSPELSARIPQDAGVELLYASDSYEAIGQHHQAVTRNITPHNYAYVMYTSGSTGTPKGVSISHSAATQALLAHDAHIPRFSRFFQFAAPTFDVSVFEIFFPLFRGQTLISASRQETLDDLPAVLRQTSVDACELTPTVAASLLRKRENAPQLKLLLTIGEMLNPLVVKEFGGTTDRGGILWAMYGPTEATIHCTLQGDFQSNYSTGNIGIPLETVSCFIIKPAADGYDSTSFDVLPAGHVGELAVGGHQLASGYLNDELKTNKAFIESPYGRVYRTGDKAKMNQDGTLECLGRISDGQVKLRGQRIELGEIEHAALKTSGCHGATARVIGAILVLFCAVDACVSEVDILQSCSQWLPQFMIPGEVVLSEELPRLPSGKVNAKELQRQFEQAKAEEGQSVDLKKSTEPKLLQVLQDCFGSQLSLQTELARAGLDSLTAIGLSSNLRNAGYDVRAVSLLKMKTIGHLVSSITMFDEADGDNEGTRTSVSCLERLAELKSEELKLEMSHRNVQDIIPCTNLQIAMLSETIRNPGAYWNAMDLQLSTTAAAEDICRAIHAIVEQNEILRTGFVQHESTFYSVIFDTINPECVTIADEMELVPPNKSSSDLLRPLHIRIKKGAKDNTYNMQVHLHHAIYDGWSLDIFKSDLARAIGNEELPSRNQFRDMVAFSLSQEREQYDEKARVFWADYLFGWNKPPFPRLIPRAVPCGTIQSTTYRHSLPSLANQAYKGSAQVPFQAALALVWGGILGLQDVVIGSVTSGRTIPVKGVESIMGPCISSLPLRVNMERMTTIDDLVNSISSSNRHMMEHSTLSQLAVKKSINMYGAEQLYDVLFVYQESLEQRKQTDSLIREIAHLDRLETKLVLEVQPVRGGVVLQATFHDDCFSADSVDKILSQVAKLSSDIIENPHSLLESMRSMEMDVSTYNMKLEKMDRDSQPDNLAGVMERAAARFGDRLAVSFATHISATAMEATSVTYTDLNRNANCIAHFLLSQKVQSGEVIPIIMNKSIRLYTTILGIIKAGCGYLPLLPSTPNARILEILDQSGSRLCLADEDSIRHIPISTTVRTILIDEESMENYPVENPSIDINSSNTAYVIYTSGTTGTPKGVTVSHRNIASNVTYLGVEYPDSVKASSNFLQACSQAFDVSVFEIFFAWHKGMCLCAASNDVLFADLEEAIRKFEITHLSLTPTIASLIDPSNVPSVEFLVTAGEPMTNAVSERWNKYLWQGYGPSETTNICSVKKMFPDDYIEHLGLVFNNTSAAVLQPKELSTLPIGWAGEFCFGGDQVATGYLNMPRLTAERFIQHPKYGRLYRSGDFGRMLPDGSLVILGRIDDQVKLRGQRIEAAEINGIVSRVSSATAAVTLVLKQMDSMGEWLVTFYVQDKATEDFCILEPNASSHDQIFAELHAKLLSYMVPSYLIPVSRIPLTSSGKVDKRAINTTFTQLSKDYLKTVAHKSVKEDDQDWNDTEQVIASLMAASLKVSRNDIGRWTPLAILGLDSLSAIQVSRSLTREFRTTVSISCILQHPTIAQLARKLRSGHESGDVAIANDYFSQEFQQSVTAVLAQENKEVVEILPCSPLQEAMVSRGKTSYYNKSLLRLHIDPYQMRGYWQHMCERHSILRTCFVATNSSSYPIAQVSLAKWELPWHEFTVTQPSLEDAISDHVALVPEPLETNTPPLSLALIRYGETRFLSFICHHALYDGVAMECLWREVEALARGEQLRPSVAQGPFISEMMKLPSTSQTFWKQQFSNFQPSILFRKPNGKAVQQATHSLTVERSFHKTQHQIKSLGISLLSLCQATMARLLAIVSQKSDVCFGNVMNGRTIGLQGIERLVAPCFNTVPIRQDMPDSLSNIDLAKSLLNLNTSMLEHQFTPLRQVQKIAATERRSLFDSLLLVQQPLQEMDVNVWTLEEDAGVMDLPLVCEITPCPNLNTLVLDVHYDMSAVPHVAAAGIAGLFKHILLQILESPHAVLDRRSIPEPLLEQVHLRQPFFYDDSEDQYETEDSDSSWTDEELAVRAVLSELSQTPTQRIDRTTSLFKLGLDSINAVQVAAILRQKDYSISASDIVECQNCSKIARRIVENGYRSKKELELYDFAAFDAQVRPELDIAGNGCRLLPCTPMQSAMLSAYVSSNGVHYLNEISLEMDKEITAPLVTEKWSQLVAVHAMLRTGFASVRHADSAYTMIQYESVQSERFIHVDNGGFEPRDWKASAAKSIQTNLNLPPWRLGVATKDGAVNIYLLIHHALYDATSLQELLSNFGRLLNSNKTLPVEDVDTGLSAVLHRTAGEQNEACAFWRQLGEQATINRFPLLTPLREANREILVEEITSTLTSSDLHQMTKSLEISVQTAILASWSRLLAAYTGEEAVVFGVTFSGRCCEATLGTPVPCLTTVPVVAQNVGSNRDLLGQMMRSASDIFQHQFLPLSRIQKEMGYPATALFDTLVAYQKIEREAYHCPWVQKQDDAAAEFPVSLEVEPRDDDSISLRITYFSDILPSNQAKLLLRQFDATMEDVLVNPDGHQHDLHNHHPHIFAISPPLEPTMNAPVELLHQFVEVQAKLNPDKIALEHVSGFRGKEPIRHQWTFAQLDSIGNKVANMLSSHTEAGSIIAIHLDKCPEAYFAILGILKSGSAFVALDFGAPNARKEFILQDSGAPCLLTSQDSVIDFEVPCPVIVIDNALLGDYPETPCEVNGTLTPSSTCYCLYTSGTTGTPKGCEITHENTVQCMMAFQDVFRGHWADDSRWLQFAALHFDVSVLEQYWSWSAGITVVSAKKDLILDDLIGFINNANITHIDLTPSLARLTHPETVPGLCRGVFITGGEQLKQEILDAWGSKAVIYNAYGPTEATIGVTTYQRVPQNGRPSNIGRQFRNVGSYVFHKDTEIPVLRGGVGELCISGKLVGKGYLNRPQLTDEKFPTLESFGERIYRTGDLVRILHDGCFEFLGRADDQVKLRGQRLELGEIDHVIRSVRNIHDVTTLVAKHTSSGKDVVVSFIVEDKVPDTPLVVLADNSGISTDARNTCRDRLPSYMVPSYFLKLPYIPLSPNNKAEAKQLKKLFSELSQQDLIKFGSATVRRDLSKDSASYKKLISSLAQFCNLDTAVIQDSASLFDFGVDSITALSLSAFLVEKGMLAASPALILRNPIVADLAVALSTASSHDTSAEVKRTRQRVQAFEHKYKARVCRDLGAPPSDIEYIYPCSPLQQGMLAKTAVEDGQGAYFNVFKFHLKPGAVVPSVRAAFNSLFEQEPILRTTFLHTPDGYIQVARRGISLPWDECTVAEDERMEGIVESLWHTWVKDNSDGVHTPIKATYVTGTDIKMIVLHIFHGLYDGTSFDLMMTRLANLCNNVEAKAGPSFADALIHGPLRNHDSRQAWMEHLEGWSLSLLALPKETRSVRPISHTRVLSASKLEALRSTNNVTMQSLLLAAWVSTLQKHCHGNVTTGVIVSGRSISLLGVEETIGPLFNTLPFFAKFSSVSTWHSLLQRCQDFHATVLEDPHVPLQQLQKWISNGKPLFESLFAYQIEGTRRQGDDLPWKVEDGGLNPDYPLALEVTKRGDDTMQLLLVAKSDYTSEAALRNILDVFEDMLARVEPDAAIPVEVETALLDAPTAEQANLMNENVEQVSGPVSDVLRREVAALANMSEHDIAPSTTWLELGLDSIDAVQLSARLKRQHMMISPSAIMKGRSMASLSSLVMRLTNGDASCELDNLREIKSKLRRHVEATGFDMMEADDILPTTPLQDAMVSGMIESDFTWYFNHEVLQVAPGVDADKLQAAWSRLFDTTPILRTGFVELVDPQAPAVYAQVVYNSSPVISDVAVGSLEELQAIQEQSRAHAHQGGAKRNLARVVRAQLGETTFFVLSISHALYDGWSLGLLHQDLRALYYGESVARPSPDEFLFKSNASLTSEAQGFWANYLEKARPTIIPQVEPDSSSVVKAEGFSSTALGDISRFCREQKISLQSLCQACWAIVLARKTRSLDVVFGSILSGRDFDGAEDLLFPTMNTVAVRCILHGSISSFLHYMEDNLGQLRSYQMVPLRKATTGAKAAGKDLFNSLFLLQKTPTESSSESLFQSVEGSSGVDYPVCVEAAASGEGLEWTVACQGQSRDARHSSELLAELDTTLCYILRHAEEDVVNFSSAGTRICASQPIALAEDDDEIPQINNNNNNNNNTSYEWNATSLEIREVLSQVSNIPAEAIDASSTLYHLGLDSITAIKVSTLLKQRGIFLRPTQLVRSSSVAHMAEQVAALGSSEPPQTKLSWQAWTPPQSVDADGILKEVGISKEQVEHVLPALPMQVYMISTWQNTNGNIFYPEFTYKLSGPYTATDIRNAWAQVVKQLPMLRTCLFATGRQDLPFIQVLLKPGTSYAGVQPFVRIEIDQTPGSSDTLLLRLRIHHALYDGVSLPAITDTLLHHLKGGDAPRDAPPIYQWAHTVTARHDEAQVASRKAFWIQYLDGCSDARRPENGDRTGSRTSLFQQDAFSRAPALTDLAARNGISVQSLLLAAYALSLPPLAGQDDVVLGVYLAGRAANDGVPDTLPTLNLVPLRIKARRPDDDDDHHHRHVLETARRVHEDMQKITAADDDGSGGNAQVGLWEVARWTGVKVDRFVNFLTLPTAAAAGKDESNVSLHLVPTSNHVKEDQEATTTCINDASTANNAVRHYYPDSVDVEFAVRNGHLDMGVFGPQARITGEGAQELVHSVVQRLEEMV</sequence>
<dbReference type="Pfam" id="PF00550">
    <property type="entry name" value="PP-binding"/>
    <property type="match status" value="5"/>
</dbReference>
<dbReference type="InterPro" id="IPR045851">
    <property type="entry name" value="AMP-bd_C_sf"/>
</dbReference>
<dbReference type="PROSITE" id="PS00012">
    <property type="entry name" value="PHOSPHOPANTETHEINE"/>
    <property type="match status" value="4"/>
</dbReference>